<protein>
    <recommendedName>
        <fullName evidence="6 7">Elongation factor G</fullName>
        <shortName evidence="6">EF-G</shortName>
    </recommendedName>
</protein>
<dbReference type="SMART" id="SM00889">
    <property type="entry name" value="EFG_IV"/>
    <property type="match status" value="1"/>
</dbReference>
<feature type="domain" description="Tr-type G" evidence="8">
    <location>
        <begin position="8"/>
        <end position="292"/>
    </location>
</feature>
<gene>
    <name evidence="6" type="primary">fusA</name>
    <name evidence="9" type="ORF">A2W58_03500</name>
</gene>
<comment type="function">
    <text evidence="6">Catalyzes the GTP-dependent ribosomal translocation step during translation elongation. During this step, the ribosome changes from the pre-translocational (PRE) to the post-translocational (POST) state as the newly formed A-site-bound peptidyl-tRNA and P-site-bound deacylated tRNA move to the P and E sites, respectively. Catalyzes the coordinated movement of the two tRNA molecules, the mRNA and conformational changes in the ribosome.</text>
</comment>
<dbReference type="SUPFAM" id="SSF50447">
    <property type="entry name" value="Translation proteins"/>
    <property type="match status" value="1"/>
</dbReference>
<dbReference type="PANTHER" id="PTHR43261:SF1">
    <property type="entry name" value="RIBOSOME-RELEASING FACTOR 2, MITOCHONDRIAL"/>
    <property type="match status" value="1"/>
</dbReference>
<dbReference type="PANTHER" id="PTHR43261">
    <property type="entry name" value="TRANSLATION ELONGATION FACTOR G-RELATED"/>
    <property type="match status" value="1"/>
</dbReference>
<comment type="caution">
    <text evidence="9">The sequence shown here is derived from an EMBL/GenBank/DDBJ whole genome shotgun (WGS) entry which is preliminary data.</text>
</comment>
<keyword evidence="5 6" id="KW-0342">GTP-binding</keyword>
<evidence type="ECO:0000256" key="4">
    <source>
        <dbReference type="ARBA" id="ARBA00022917"/>
    </source>
</evidence>
<dbReference type="Pfam" id="PF03764">
    <property type="entry name" value="EFG_IV"/>
    <property type="match status" value="1"/>
</dbReference>
<keyword evidence="2 6" id="KW-0547">Nucleotide-binding</keyword>
<dbReference type="Gene3D" id="3.30.70.870">
    <property type="entry name" value="Elongation Factor G (Translational Gtpase), domain 3"/>
    <property type="match status" value="1"/>
</dbReference>
<sequence>MNRDYTLDKVRNFGIIAHIDAGKTTTSERVLFYTGMTHKIGEVHEGETVTDWMDQERERGITITAAAITCFWNKTDTEKKPDSMYRFNIIDTPGHIDFTAEVKRSLRVLDGAVVVFDGVAGVEPQSETNWRYADDGNVPRICFINKLDRTGASFERSYASILDRLNKNAVRMQIPMGLEDKFEGVIDLLKMKAYFFEGNMGITIREEEIPAEFLEEAKKYRAELIEKIVEQDDKMMEAFLEGKEPSFEDLKKTLRKATLAVKIIPVFAGSALKNKGVQLVLDAVVDYLPSPVDMLPVCGLDPKTGEEIFRKPSDEEPFSALAFKLQNDPFVGQLTFFRVYSGTLEAGTYIYNSTTGEKERLGRIVRLQADKREEVKKVFSGEIAAAVGLKSAKTSHTLCDEDKPIILDPIKFVDPVVSLRIEPKTKADQEKMGMSLKKLGDEDPTFVISSNSETGESIISGMGELHLEIMVERLKREFGVEVNVGKPQVAYRETILGTAEAEHKYIKQTGGKGQYGHVKLTLKPLEKIEEGKKIPKNTHRYEDFEFIDSIKGGVIPQEFIPAVEKGVHEAMDRGIVAGYKMVNVSCELTYGSYHDVDSSEIAYKIAASQAFQDAAKRARPVILEPIMKVEAIMPEQFMGDITGSLSGKRGQIEGMDERGMLRVIHAKVPLSEMFGYTTDIRSMTQGRGSVQMEFDHYEVVPPNVATTIIESRK</sequence>
<dbReference type="FunFam" id="3.30.70.240:FF:000001">
    <property type="entry name" value="Elongation factor G"/>
    <property type="match status" value="1"/>
</dbReference>
<dbReference type="Pfam" id="PF00679">
    <property type="entry name" value="EFG_C"/>
    <property type="match status" value="1"/>
</dbReference>
<dbReference type="Pfam" id="PF14492">
    <property type="entry name" value="EFG_III"/>
    <property type="match status" value="1"/>
</dbReference>
<dbReference type="CDD" id="cd01886">
    <property type="entry name" value="EF-G"/>
    <property type="match status" value="1"/>
</dbReference>
<dbReference type="SUPFAM" id="SSF54211">
    <property type="entry name" value="Ribosomal protein S5 domain 2-like"/>
    <property type="match status" value="1"/>
</dbReference>
<dbReference type="InterPro" id="IPR005517">
    <property type="entry name" value="Transl_elong_EFG/EF2_IV"/>
</dbReference>
<reference evidence="9 10" key="1">
    <citation type="journal article" date="2016" name="Nat. Commun.">
        <title>Thousands of microbial genomes shed light on interconnected biogeochemical processes in an aquifer system.</title>
        <authorList>
            <person name="Anantharaman K."/>
            <person name="Brown C.T."/>
            <person name="Hug L.A."/>
            <person name="Sharon I."/>
            <person name="Castelle C.J."/>
            <person name="Probst A.J."/>
            <person name="Thomas B.C."/>
            <person name="Singh A."/>
            <person name="Wilkins M.J."/>
            <person name="Karaoz U."/>
            <person name="Brodie E.L."/>
            <person name="Williams K.H."/>
            <person name="Hubbard S.S."/>
            <person name="Banfield J.F."/>
        </authorList>
    </citation>
    <scope>NUCLEOTIDE SEQUENCE [LARGE SCALE GENOMIC DNA]</scope>
</reference>
<comment type="subcellular location">
    <subcellularLocation>
        <location evidence="6">Cytoplasm</location>
    </subcellularLocation>
</comment>
<dbReference type="GO" id="GO:0032790">
    <property type="term" value="P:ribosome disassembly"/>
    <property type="evidence" value="ECO:0007669"/>
    <property type="project" value="TreeGrafter"/>
</dbReference>
<dbReference type="InterPro" id="IPR041095">
    <property type="entry name" value="EFG_II"/>
</dbReference>
<organism evidence="9 10">
    <name type="scientific">Candidatus Zambryskibacteria bacterium RIFCSPHIGHO2_02_38_10.5</name>
    <dbReference type="NCBI Taxonomy" id="1802742"/>
    <lineage>
        <taxon>Bacteria</taxon>
        <taxon>Candidatus Zambryskiibacteriota</taxon>
    </lineage>
</organism>
<dbReference type="NCBIfam" id="TIGR00231">
    <property type="entry name" value="small_GTP"/>
    <property type="match status" value="1"/>
</dbReference>
<dbReference type="SUPFAM" id="SSF52540">
    <property type="entry name" value="P-loop containing nucleoside triphosphate hydrolases"/>
    <property type="match status" value="1"/>
</dbReference>
<dbReference type="CDD" id="cd01434">
    <property type="entry name" value="EFG_mtEFG1_IV"/>
    <property type="match status" value="1"/>
</dbReference>
<dbReference type="GO" id="GO:0005525">
    <property type="term" value="F:GTP binding"/>
    <property type="evidence" value="ECO:0007669"/>
    <property type="project" value="UniProtKB-UniRule"/>
</dbReference>
<feature type="binding site" evidence="6">
    <location>
        <begin position="17"/>
        <end position="24"/>
    </location>
    <ligand>
        <name>GTP</name>
        <dbReference type="ChEBI" id="CHEBI:37565"/>
    </ligand>
</feature>
<dbReference type="InterPro" id="IPR031157">
    <property type="entry name" value="G_TR_CS"/>
</dbReference>
<dbReference type="EMBL" id="MHVL01000027">
    <property type="protein sequence ID" value="OHA93111.1"/>
    <property type="molecule type" value="Genomic_DNA"/>
</dbReference>
<dbReference type="CDD" id="cd03713">
    <property type="entry name" value="EFG_mtEFG_C"/>
    <property type="match status" value="1"/>
</dbReference>
<dbReference type="InterPro" id="IPR000795">
    <property type="entry name" value="T_Tr_GTP-bd_dom"/>
</dbReference>
<dbReference type="InterPro" id="IPR035649">
    <property type="entry name" value="EFG_V"/>
</dbReference>
<evidence type="ECO:0000256" key="5">
    <source>
        <dbReference type="ARBA" id="ARBA00023134"/>
    </source>
</evidence>
<evidence type="ECO:0000313" key="9">
    <source>
        <dbReference type="EMBL" id="OHA93111.1"/>
    </source>
</evidence>
<dbReference type="NCBIfam" id="NF009381">
    <property type="entry name" value="PRK12740.1-5"/>
    <property type="match status" value="1"/>
</dbReference>
<dbReference type="FunFam" id="3.30.230.10:FF:000003">
    <property type="entry name" value="Elongation factor G"/>
    <property type="match status" value="1"/>
</dbReference>
<dbReference type="Gene3D" id="3.30.230.10">
    <property type="match status" value="1"/>
</dbReference>
<dbReference type="InterPro" id="IPR027417">
    <property type="entry name" value="P-loop_NTPase"/>
</dbReference>
<dbReference type="PROSITE" id="PS00301">
    <property type="entry name" value="G_TR_1"/>
    <property type="match status" value="1"/>
</dbReference>
<dbReference type="Gene3D" id="2.40.30.10">
    <property type="entry name" value="Translation factors"/>
    <property type="match status" value="1"/>
</dbReference>
<dbReference type="InterPro" id="IPR004540">
    <property type="entry name" value="Transl_elong_EFG/EF2"/>
</dbReference>
<evidence type="ECO:0000313" key="10">
    <source>
        <dbReference type="Proteomes" id="UP000179264"/>
    </source>
</evidence>
<proteinExistence type="inferred from homology"/>
<dbReference type="InterPro" id="IPR009022">
    <property type="entry name" value="EFG_III"/>
</dbReference>
<dbReference type="InterPro" id="IPR047872">
    <property type="entry name" value="EFG_IV"/>
</dbReference>
<evidence type="ECO:0000259" key="8">
    <source>
        <dbReference type="PROSITE" id="PS51722"/>
    </source>
</evidence>
<evidence type="ECO:0000256" key="6">
    <source>
        <dbReference type="HAMAP-Rule" id="MF_00054"/>
    </source>
</evidence>
<keyword evidence="3 6" id="KW-0251">Elongation factor</keyword>
<dbReference type="Proteomes" id="UP000179264">
    <property type="component" value="Unassembled WGS sequence"/>
</dbReference>
<dbReference type="SUPFAM" id="SSF54980">
    <property type="entry name" value="EF-G C-terminal domain-like"/>
    <property type="match status" value="2"/>
</dbReference>
<evidence type="ECO:0000256" key="7">
    <source>
        <dbReference type="NCBIfam" id="TIGR00484"/>
    </source>
</evidence>
<dbReference type="InterPro" id="IPR053905">
    <property type="entry name" value="EF-G-like_DII"/>
</dbReference>
<dbReference type="Pfam" id="PF22042">
    <property type="entry name" value="EF-G_D2"/>
    <property type="match status" value="1"/>
</dbReference>
<dbReference type="InterPro" id="IPR005225">
    <property type="entry name" value="Small_GTP-bd"/>
</dbReference>
<evidence type="ECO:0000256" key="1">
    <source>
        <dbReference type="ARBA" id="ARBA00005870"/>
    </source>
</evidence>
<dbReference type="InterPro" id="IPR009000">
    <property type="entry name" value="Transl_B-barrel_sf"/>
</dbReference>
<dbReference type="GO" id="GO:0003746">
    <property type="term" value="F:translation elongation factor activity"/>
    <property type="evidence" value="ECO:0007669"/>
    <property type="project" value="UniProtKB-UniRule"/>
</dbReference>
<dbReference type="AlphaFoldDB" id="A0A1G2T936"/>
<dbReference type="InterPro" id="IPR014721">
    <property type="entry name" value="Ribsml_uS5_D2-typ_fold_subgr"/>
</dbReference>
<dbReference type="GO" id="GO:0003924">
    <property type="term" value="F:GTPase activity"/>
    <property type="evidence" value="ECO:0007669"/>
    <property type="project" value="InterPro"/>
</dbReference>
<dbReference type="PROSITE" id="PS51722">
    <property type="entry name" value="G_TR_2"/>
    <property type="match status" value="1"/>
</dbReference>
<evidence type="ECO:0000256" key="2">
    <source>
        <dbReference type="ARBA" id="ARBA00022741"/>
    </source>
</evidence>
<dbReference type="InterPro" id="IPR000640">
    <property type="entry name" value="EFG_V-like"/>
</dbReference>
<dbReference type="Pfam" id="PF00009">
    <property type="entry name" value="GTP_EFTU"/>
    <property type="match status" value="1"/>
</dbReference>
<dbReference type="CDD" id="cd16262">
    <property type="entry name" value="EFG_III"/>
    <property type="match status" value="1"/>
</dbReference>
<dbReference type="Gene3D" id="3.40.50.300">
    <property type="entry name" value="P-loop containing nucleotide triphosphate hydrolases"/>
    <property type="match status" value="1"/>
</dbReference>
<keyword evidence="6" id="KW-0963">Cytoplasm</keyword>
<dbReference type="NCBIfam" id="TIGR00484">
    <property type="entry name" value="EF-G"/>
    <property type="match status" value="1"/>
</dbReference>
<comment type="similarity">
    <text evidence="1 6">Belongs to the TRAFAC class translation factor GTPase superfamily. Classic translation factor GTPase family. EF-G/EF-2 subfamily.</text>
</comment>
<accession>A0A1G2T936</accession>
<dbReference type="GO" id="GO:0005737">
    <property type="term" value="C:cytoplasm"/>
    <property type="evidence" value="ECO:0007669"/>
    <property type="project" value="UniProtKB-SubCell"/>
</dbReference>
<dbReference type="SMART" id="SM00838">
    <property type="entry name" value="EFG_C"/>
    <property type="match status" value="1"/>
</dbReference>
<dbReference type="InterPro" id="IPR035647">
    <property type="entry name" value="EFG_III/V"/>
</dbReference>
<dbReference type="Gene3D" id="3.30.70.240">
    <property type="match status" value="1"/>
</dbReference>
<name>A0A1G2T936_9BACT</name>
<dbReference type="PRINTS" id="PR00315">
    <property type="entry name" value="ELONGATNFCT"/>
</dbReference>
<evidence type="ECO:0000256" key="3">
    <source>
        <dbReference type="ARBA" id="ARBA00022768"/>
    </source>
</evidence>
<dbReference type="InterPro" id="IPR020568">
    <property type="entry name" value="Ribosomal_Su5_D2-typ_SF"/>
</dbReference>
<dbReference type="HAMAP" id="MF_00054_B">
    <property type="entry name" value="EF_G_EF_2_B"/>
    <property type="match status" value="1"/>
</dbReference>
<keyword evidence="4 6" id="KW-0648">Protein biosynthesis</keyword>
<feature type="binding site" evidence="6">
    <location>
        <begin position="91"/>
        <end position="95"/>
    </location>
    <ligand>
        <name>GTP</name>
        <dbReference type="ChEBI" id="CHEBI:37565"/>
    </ligand>
</feature>
<feature type="binding site" evidence="6">
    <location>
        <begin position="145"/>
        <end position="148"/>
    </location>
    <ligand>
        <name>GTP</name>
        <dbReference type="ChEBI" id="CHEBI:37565"/>
    </ligand>
</feature>
<dbReference type="FunFam" id="3.30.70.870:FF:000001">
    <property type="entry name" value="Elongation factor G"/>
    <property type="match status" value="1"/>
</dbReference>
<dbReference type="FunFam" id="3.40.50.300:FF:000029">
    <property type="entry name" value="Elongation factor G"/>
    <property type="match status" value="1"/>
</dbReference>
<dbReference type="CDD" id="cd04088">
    <property type="entry name" value="EFG_mtEFG_II"/>
    <property type="match status" value="1"/>
</dbReference>
<dbReference type="FunFam" id="2.40.30.10:FF:000006">
    <property type="entry name" value="Elongation factor G"/>
    <property type="match status" value="1"/>
</dbReference>